<evidence type="ECO:0000313" key="1">
    <source>
        <dbReference type="EMBL" id="SFI92038.1"/>
    </source>
</evidence>
<proteinExistence type="predicted"/>
<sequence>MPVVVARGELREQIEATPMEDRPYRPFHFYGNTVRRVHYHGSALPRVFVRPVLDTNSSARVNVVENARERRSTR</sequence>
<dbReference type="Proteomes" id="UP000199518">
    <property type="component" value="Unassembled WGS sequence"/>
</dbReference>
<accession>A0A1I3M501</accession>
<dbReference type="RefSeq" id="WP_092052586.1">
    <property type="nucleotide sequence ID" value="NZ_FOQD01000013.1"/>
</dbReference>
<keyword evidence="2" id="KW-1185">Reference proteome</keyword>
<name>A0A1I3M501_9PLAN</name>
<organism evidence="1 2">
    <name type="scientific">Planctomicrobium piriforme</name>
    <dbReference type="NCBI Taxonomy" id="1576369"/>
    <lineage>
        <taxon>Bacteria</taxon>
        <taxon>Pseudomonadati</taxon>
        <taxon>Planctomycetota</taxon>
        <taxon>Planctomycetia</taxon>
        <taxon>Planctomycetales</taxon>
        <taxon>Planctomycetaceae</taxon>
        <taxon>Planctomicrobium</taxon>
    </lineage>
</organism>
<dbReference type="AlphaFoldDB" id="A0A1I3M501"/>
<dbReference type="EMBL" id="FOQD01000013">
    <property type="protein sequence ID" value="SFI92038.1"/>
    <property type="molecule type" value="Genomic_DNA"/>
</dbReference>
<reference evidence="2" key="1">
    <citation type="submission" date="2016-10" db="EMBL/GenBank/DDBJ databases">
        <authorList>
            <person name="Varghese N."/>
            <person name="Submissions S."/>
        </authorList>
    </citation>
    <scope>NUCLEOTIDE SEQUENCE [LARGE SCALE GENOMIC DNA]</scope>
    <source>
        <strain evidence="2">DSM 26348</strain>
    </source>
</reference>
<gene>
    <name evidence="1" type="ORF">SAMN05421753_113159</name>
</gene>
<dbReference type="OrthoDB" id="285306at2"/>
<protein>
    <submittedName>
        <fullName evidence="1">Uncharacterized protein</fullName>
    </submittedName>
</protein>
<evidence type="ECO:0000313" key="2">
    <source>
        <dbReference type="Proteomes" id="UP000199518"/>
    </source>
</evidence>